<organism evidence="1">
    <name type="scientific">viral metagenome</name>
    <dbReference type="NCBI Taxonomy" id="1070528"/>
    <lineage>
        <taxon>unclassified sequences</taxon>
        <taxon>metagenomes</taxon>
        <taxon>organismal metagenomes</taxon>
    </lineage>
</organism>
<dbReference type="AlphaFoldDB" id="A0A6C0DKI8"/>
<evidence type="ECO:0000313" key="1">
    <source>
        <dbReference type="EMBL" id="QHT16750.1"/>
    </source>
</evidence>
<evidence type="ECO:0008006" key="2">
    <source>
        <dbReference type="Google" id="ProtNLM"/>
    </source>
</evidence>
<accession>A0A6C0DKI8</accession>
<dbReference type="EMBL" id="MN739626">
    <property type="protein sequence ID" value="QHT16750.1"/>
    <property type="molecule type" value="Genomic_DNA"/>
</dbReference>
<dbReference type="Gene3D" id="3.75.10.10">
    <property type="entry name" value="L-arginine/glycine Amidinotransferase, Chain A"/>
    <property type="match status" value="1"/>
</dbReference>
<sequence length="292" mass="33229">MDSVVLASPDFYDINYAINPLTNKASVVDKKKAMEQFEKLKSHFIKHKIPVHILDATKADPQGKFPDLVFVSNSALILRGWPTKVAILARYAHPERRGEEARVGAFLKHILGYKVISLPEEEGLYYEGQGDSRWSHNGKDLWLCYGAGRTTKAGIQAVKDAILKEATEANWIPPTIHSLQLVEKKTYHMDLCFLPLPNHRVLLHESSFSAASRKEIRNRFGKENILHVPLKYLYACNSVWLDEKHLLIPRLPDCRHWMYNGSKMKIEEVNVDQFHLAGGSASCMVLALWKTV</sequence>
<dbReference type="Pfam" id="PF19420">
    <property type="entry name" value="DDAH_eukar"/>
    <property type="match status" value="1"/>
</dbReference>
<name>A0A6C0DKI8_9ZZZZ</name>
<dbReference type="SUPFAM" id="SSF55909">
    <property type="entry name" value="Pentein"/>
    <property type="match status" value="1"/>
</dbReference>
<reference evidence="1" key="1">
    <citation type="journal article" date="2020" name="Nature">
        <title>Giant virus diversity and host interactions through global metagenomics.</title>
        <authorList>
            <person name="Schulz F."/>
            <person name="Roux S."/>
            <person name="Paez-Espino D."/>
            <person name="Jungbluth S."/>
            <person name="Walsh D.A."/>
            <person name="Denef V.J."/>
            <person name="McMahon K.D."/>
            <person name="Konstantinidis K.T."/>
            <person name="Eloe-Fadrosh E.A."/>
            <person name="Kyrpides N.C."/>
            <person name="Woyke T."/>
        </authorList>
    </citation>
    <scope>NUCLEOTIDE SEQUENCE</scope>
    <source>
        <strain evidence="1">GVMAG-M-3300023174-189</strain>
    </source>
</reference>
<protein>
    <recommendedName>
        <fullName evidence="2">Amidinotransferase</fullName>
    </recommendedName>
</protein>
<proteinExistence type="predicted"/>